<dbReference type="InterPro" id="IPR013766">
    <property type="entry name" value="Thioredoxin_domain"/>
</dbReference>
<dbReference type="RefSeq" id="WP_377002602.1">
    <property type="nucleotide sequence ID" value="NZ_JBHSGG010000002.1"/>
</dbReference>
<evidence type="ECO:0000313" key="6">
    <source>
        <dbReference type="Proteomes" id="UP001595892"/>
    </source>
</evidence>
<dbReference type="InterPro" id="IPR017937">
    <property type="entry name" value="Thioredoxin_CS"/>
</dbReference>
<dbReference type="EMBL" id="JBHSGG010000002">
    <property type="protein sequence ID" value="MFC4726692.1"/>
    <property type="molecule type" value="Genomic_DNA"/>
</dbReference>
<accession>A0ABV9NE77</accession>
<keyword evidence="6" id="KW-1185">Reference proteome</keyword>
<protein>
    <submittedName>
        <fullName evidence="5">TlpA family protein disulfide reductase</fullName>
    </submittedName>
</protein>
<gene>
    <name evidence="5" type="ORF">ACFO3Q_00675</name>
</gene>
<dbReference type="Proteomes" id="UP001595892">
    <property type="component" value="Unassembled WGS sequence"/>
</dbReference>
<dbReference type="Gene3D" id="3.40.30.10">
    <property type="entry name" value="Glutaredoxin"/>
    <property type="match status" value="1"/>
</dbReference>
<name>A0ABV9NE77_9GAMM</name>
<evidence type="ECO:0000256" key="1">
    <source>
        <dbReference type="ARBA" id="ARBA00004196"/>
    </source>
</evidence>
<reference evidence="6" key="1">
    <citation type="journal article" date="2019" name="Int. J. Syst. Evol. Microbiol.">
        <title>The Global Catalogue of Microorganisms (GCM) 10K type strain sequencing project: providing services to taxonomists for standard genome sequencing and annotation.</title>
        <authorList>
            <consortium name="The Broad Institute Genomics Platform"/>
            <consortium name="The Broad Institute Genome Sequencing Center for Infectious Disease"/>
            <person name="Wu L."/>
            <person name="Ma J."/>
        </authorList>
    </citation>
    <scope>NUCLEOTIDE SEQUENCE [LARGE SCALE GENOMIC DNA]</scope>
    <source>
        <strain evidence="6">CGMCC 1.13574</strain>
    </source>
</reference>
<dbReference type="InterPro" id="IPR013740">
    <property type="entry name" value="Redoxin"/>
</dbReference>
<keyword evidence="3" id="KW-0676">Redox-active center</keyword>
<dbReference type="InterPro" id="IPR050553">
    <property type="entry name" value="Thioredoxin_ResA/DsbE_sf"/>
</dbReference>
<comment type="subcellular location">
    <subcellularLocation>
        <location evidence="1">Cell envelope</location>
    </subcellularLocation>
</comment>
<evidence type="ECO:0000256" key="2">
    <source>
        <dbReference type="ARBA" id="ARBA00022748"/>
    </source>
</evidence>
<dbReference type="PANTHER" id="PTHR42852">
    <property type="entry name" value="THIOL:DISULFIDE INTERCHANGE PROTEIN DSBE"/>
    <property type="match status" value="1"/>
</dbReference>
<comment type="caution">
    <text evidence="5">The sequence shown here is derived from an EMBL/GenBank/DDBJ whole genome shotgun (WGS) entry which is preliminary data.</text>
</comment>
<dbReference type="PROSITE" id="PS00194">
    <property type="entry name" value="THIOREDOXIN_1"/>
    <property type="match status" value="1"/>
</dbReference>
<sequence length="183" mass="19750">MLRFLPVVLVAALAAGAGLWFGRASQLPPVKPVPEGVTVAGRGDLAPDIRLPDLDGTLYGLDAWRGRPLLINYWASWCAPCVEEMPLLAGFAAAQAGKPDGVQVIGIALDEVDAVRDFLRRVPVAYPILMEIAGPDDSSVRLGNTRGVLPYSVLLDADGRIVRTKLGPFTHDELERWALLRSE</sequence>
<dbReference type="InterPro" id="IPR036249">
    <property type="entry name" value="Thioredoxin-like_sf"/>
</dbReference>
<dbReference type="PANTHER" id="PTHR42852:SF13">
    <property type="entry name" value="PROTEIN DIPZ"/>
    <property type="match status" value="1"/>
</dbReference>
<dbReference type="CDD" id="cd02966">
    <property type="entry name" value="TlpA_like_family"/>
    <property type="match status" value="1"/>
</dbReference>
<evidence type="ECO:0000313" key="5">
    <source>
        <dbReference type="EMBL" id="MFC4726692.1"/>
    </source>
</evidence>
<keyword evidence="2" id="KW-0201">Cytochrome c-type biogenesis</keyword>
<proteinExistence type="predicted"/>
<feature type="domain" description="Thioredoxin" evidence="4">
    <location>
        <begin position="40"/>
        <end position="183"/>
    </location>
</feature>
<dbReference type="Pfam" id="PF08534">
    <property type="entry name" value="Redoxin"/>
    <property type="match status" value="1"/>
</dbReference>
<evidence type="ECO:0000256" key="3">
    <source>
        <dbReference type="ARBA" id="ARBA00023284"/>
    </source>
</evidence>
<evidence type="ECO:0000259" key="4">
    <source>
        <dbReference type="PROSITE" id="PS51352"/>
    </source>
</evidence>
<organism evidence="5 6">
    <name type="scientific">Coralloluteibacterium thermophilum</name>
    <dbReference type="NCBI Taxonomy" id="2707049"/>
    <lineage>
        <taxon>Bacteria</taxon>
        <taxon>Pseudomonadati</taxon>
        <taxon>Pseudomonadota</taxon>
        <taxon>Gammaproteobacteria</taxon>
        <taxon>Lysobacterales</taxon>
        <taxon>Lysobacteraceae</taxon>
        <taxon>Coralloluteibacterium</taxon>
    </lineage>
</organism>
<dbReference type="SUPFAM" id="SSF52833">
    <property type="entry name" value="Thioredoxin-like"/>
    <property type="match status" value="1"/>
</dbReference>
<dbReference type="PROSITE" id="PS51352">
    <property type="entry name" value="THIOREDOXIN_2"/>
    <property type="match status" value="1"/>
</dbReference>